<reference evidence="1" key="1">
    <citation type="submission" date="2018-01" db="EMBL/GenBank/DDBJ databases">
        <title>An insight into the sialome of Amazonian anophelines.</title>
        <authorList>
            <person name="Ribeiro J.M."/>
            <person name="Scarpassa V."/>
            <person name="Calvo E."/>
        </authorList>
    </citation>
    <scope>NUCLEOTIDE SEQUENCE</scope>
</reference>
<dbReference type="AlphaFoldDB" id="A0A2M4DKV6"/>
<protein>
    <submittedName>
        <fullName evidence="1">Putative secreted protein</fullName>
    </submittedName>
</protein>
<dbReference type="EMBL" id="GGFL01014018">
    <property type="protein sequence ID" value="MBW78196.1"/>
    <property type="molecule type" value="Transcribed_RNA"/>
</dbReference>
<name>A0A2M4DKV6_ANODA</name>
<accession>A0A2M4DKV6</accession>
<evidence type="ECO:0000313" key="1">
    <source>
        <dbReference type="EMBL" id="MBW78196.1"/>
    </source>
</evidence>
<proteinExistence type="predicted"/>
<organism evidence="1">
    <name type="scientific">Anopheles darlingi</name>
    <name type="common">Mosquito</name>
    <dbReference type="NCBI Taxonomy" id="43151"/>
    <lineage>
        <taxon>Eukaryota</taxon>
        <taxon>Metazoa</taxon>
        <taxon>Ecdysozoa</taxon>
        <taxon>Arthropoda</taxon>
        <taxon>Hexapoda</taxon>
        <taxon>Insecta</taxon>
        <taxon>Pterygota</taxon>
        <taxon>Neoptera</taxon>
        <taxon>Endopterygota</taxon>
        <taxon>Diptera</taxon>
        <taxon>Nematocera</taxon>
        <taxon>Culicoidea</taxon>
        <taxon>Culicidae</taxon>
        <taxon>Anophelinae</taxon>
        <taxon>Anopheles</taxon>
    </lineage>
</organism>
<sequence>MLPRSGCCIPLIASTTFSSSFPNGLYSNLFGSSSWLHTGSEVEGLIFLINCDDEDGPELSVVGDGGRFFTATLSFSIGSDDILLAFVSLLDNTCLELS</sequence>